<reference evidence="10 13" key="1">
    <citation type="submission" date="2015-01" db="EMBL/GenBank/DDBJ databases">
        <title>Genome sequences of high lactate-tolerant strain Salinicoccus roseus W12 with industrial interest.</title>
        <authorList>
            <person name="Wang H."/>
            <person name="Yu B."/>
        </authorList>
    </citation>
    <scope>NUCLEOTIDE SEQUENCE [LARGE SCALE GENOMIC DNA]</scope>
    <source>
        <strain evidence="10 13">W12</strain>
    </source>
</reference>
<protein>
    <recommendedName>
        <fullName evidence="2">Cell division protein ZapA</fullName>
    </recommendedName>
    <alternativeName>
        <fullName evidence="9">Z ring-associated protein ZapA</fullName>
    </alternativeName>
</protein>
<dbReference type="EMBL" id="JXII01000009">
    <property type="protein sequence ID" value="KIH70129.1"/>
    <property type="molecule type" value="Genomic_DNA"/>
</dbReference>
<evidence type="ECO:0000313" key="12">
    <source>
        <dbReference type="EMBL" id="OZT77919.1"/>
    </source>
</evidence>
<dbReference type="EMBL" id="JABEVU030000001">
    <property type="protein sequence ID" value="MDB0581453.1"/>
    <property type="molecule type" value="Genomic_DNA"/>
</dbReference>
<dbReference type="GO" id="GO:0030428">
    <property type="term" value="C:cell septum"/>
    <property type="evidence" value="ECO:0007669"/>
    <property type="project" value="TreeGrafter"/>
</dbReference>
<evidence type="ECO:0000256" key="7">
    <source>
        <dbReference type="ARBA" id="ARBA00024910"/>
    </source>
</evidence>
<reference evidence="12 14" key="2">
    <citation type="submission" date="2017-07" db="EMBL/GenBank/DDBJ databases">
        <title>Shotgun whole genome sequences of three halophilic bacterial isolates.</title>
        <authorList>
            <person name="Pozzo T."/>
            <person name="Higdon S.M."/>
            <person name="Quillaguaman J."/>
        </authorList>
    </citation>
    <scope>NUCLEOTIDE SEQUENCE [LARGE SCALE GENOMIC DNA]</scope>
    <source>
        <strain evidence="12 14">BU-1</strain>
    </source>
</reference>
<comment type="function">
    <text evidence="7">Activator of cell division through the inhibition of FtsZ GTPase activity, therefore promoting FtsZ assembly into bundles of protofilaments necessary for the formation of the division Z ring. It is recruited early at mid-cell but it is not essential for cell division.</text>
</comment>
<keyword evidence="6" id="KW-0131">Cell cycle</keyword>
<evidence type="ECO:0000256" key="8">
    <source>
        <dbReference type="ARBA" id="ARBA00026068"/>
    </source>
</evidence>
<dbReference type="OrthoDB" id="9808604at2"/>
<dbReference type="RefSeq" id="WP_040106767.1">
    <property type="nucleotide sequence ID" value="NZ_BMCA01000001.1"/>
</dbReference>
<name>A0A0C2HET0_9STAP</name>
<gene>
    <name evidence="11" type="primary">zapA</name>
    <name evidence="12" type="ORF">CFN03_01140</name>
    <name evidence="11" type="ORF">F7P68_0013040</name>
    <name evidence="10" type="ORF">SN16_11615</name>
</gene>
<dbReference type="Pfam" id="PF05164">
    <property type="entry name" value="ZapA"/>
    <property type="match status" value="1"/>
</dbReference>
<accession>A0A0C2HET0</accession>
<dbReference type="InterPro" id="IPR036192">
    <property type="entry name" value="Cell_div_ZapA-like_sf"/>
</dbReference>
<dbReference type="PANTHER" id="PTHR34981">
    <property type="entry name" value="CELL DIVISION PROTEIN ZAPA"/>
    <property type="match status" value="1"/>
</dbReference>
<keyword evidence="15" id="KW-1185">Reference proteome</keyword>
<keyword evidence="4 10" id="KW-0132">Cell division</keyword>
<dbReference type="NCBIfam" id="NF010724">
    <property type="entry name" value="PRK14126.1"/>
    <property type="match status" value="1"/>
</dbReference>
<dbReference type="GO" id="GO:0000921">
    <property type="term" value="P:septin ring assembly"/>
    <property type="evidence" value="ECO:0007669"/>
    <property type="project" value="TreeGrafter"/>
</dbReference>
<comment type="caution">
    <text evidence="10">The sequence shown here is derived from an EMBL/GenBank/DDBJ whole genome shotgun (WGS) entry which is preliminary data.</text>
</comment>
<dbReference type="GO" id="GO:0032153">
    <property type="term" value="C:cell division site"/>
    <property type="evidence" value="ECO:0007669"/>
    <property type="project" value="TreeGrafter"/>
</dbReference>
<reference evidence="11" key="3">
    <citation type="submission" date="2020-04" db="EMBL/GenBank/DDBJ databases">
        <authorList>
            <person name="Tanveer F."/>
            <person name="Xie Y."/>
            <person name="Shinwari Z.K."/>
        </authorList>
    </citation>
    <scope>NUCLEOTIDE SEQUENCE</scope>
    <source>
        <strain evidence="11">MOSEL-ME25</strain>
    </source>
</reference>
<evidence type="ECO:0000313" key="11">
    <source>
        <dbReference type="EMBL" id="MDB0581453.1"/>
    </source>
</evidence>
<evidence type="ECO:0000313" key="13">
    <source>
        <dbReference type="Proteomes" id="UP000031546"/>
    </source>
</evidence>
<evidence type="ECO:0000313" key="14">
    <source>
        <dbReference type="Proteomes" id="UP000216682"/>
    </source>
</evidence>
<proteinExistence type="predicted"/>
<dbReference type="GO" id="GO:0000917">
    <property type="term" value="P:division septum assembly"/>
    <property type="evidence" value="ECO:0007669"/>
    <property type="project" value="UniProtKB-KW"/>
</dbReference>
<comment type="subunit">
    <text evidence="8">Homodimer. Interacts with FtsZ.</text>
</comment>
<organism evidence="10 13">
    <name type="scientific">Salinicoccus roseus</name>
    <dbReference type="NCBI Taxonomy" id="45670"/>
    <lineage>
        <taxon>Bacteria</taxon>
        <taxon>Bacillati</taxon>
        <taxon>Bacillota</taxon>
        <taxon>Bacilli</taxon>
        <taxon>Bacillales</taxon>
        <taxon>Staphylococcaceae</taxon>
        <taxon>Salinicoccus</taxon>
    </lineage>
</organism>
<dbReference type="AlphaFoldDB" id="A0A0C2HET0"/>
<dbReference type="Proteomes" id="UP000527860">
    <property type="component" value="Unassembled WGS sequence"/>
</dbReference>
<evidence type="ECO:0000256" key="5">
    <source>
        <dbReference type="ARBA" id="ARBA00023210"/>
    </source>
</evidence>
<comment type="subcellular location">
    <subcellularLocation>
        <location evidence="1">Cytoplasm</location>
    </subcellularLocation>
</comment>
<dbReference type="PANTHER" id="PTHR34981:SF1">
    <property type="entry name" value="CELL DIVISION PROTEIN ZAPA"/>
    <property type="match status" value="1"/>
</dbReference>
<evidence type="ECO:0000256" key="2">
    <source>
        <dbReference type="ARBA" id="ARBA00015195"/>
    </source>
</evidence>
<keyword evidence="5" id="KW-0717">Septation</keyword>
<keyword evidence="3" id="KW-0963">Cytoplasm</keyword>
<dbReference type="SUPFAM" id="SSF102829">
    <property type="entry name" value="Cell division protein ZapA-like"/>
    <property type="match status" value="1"/>
</dbReference>
<dbReference type="GO" id="GO:0005829">
    <property type="term" value="C:cytosol"/>
    <property type="evidence" value="ECO:0007669"/>
    <property type="project" value="TreeGrafter"/>
</dbReference>
<reference evidence="11" key="4">
    <citation type="submission" date="2022-12" db="EMBL/GenBank/DDBJ databases">
        <title>Genome analysis and biological profiling of marine Salinicoccus roseus MOSEL-ME25.</title>
        <authorList>
            <person name="Mirza F.T."/>
            <person name="Xie Y."/>
            <person name="Shinwari Z.K."/>
        </authorList>
    </citation>
    <scope>NUCLEOTIDE SEQUENCE</scope>
    <source>
        <strain evidence="11">MOSEL-ME25</strain>
    </source>
</reference>
<dbReference type="InterPro" id="IPR007838">
    <property type="entry name" value="Cell_div_ZapA-like"/>
</dbReference>
<evidence type="ECO:0000256" key="3">
    <source>
        <dbReference type="ARBA" id="ARBA00022490"/>
    </source>
</evidence>
<evidence type="ECO:0000256" key="4">
    <source>
        <dbReference type="ARBA" id="ARBA00022618"/>
    </source>
</evidence>
<evidence type="ECO:0000313" key="10">
    <source>
        <dbReference type="EMBL" id="KIH70129.1"/>
    </source>
</evidence>
<dbReference type="Proteomes" id="UP000216682">
    <property type="component" value="Unassembled WGS sequence"/>
</dbReference>
<evidence type="ECO:0000256" key="6">
    <source>
        <dbReference type="ARBA" id="ARBA00023306"/>
    </source>
</evidence>
<dbReference type="EMBL" id="NPEZ01000001">
    <property type="protein sequence ID" value="OZT77919.1"/>
    <property type="molecule type" value="Genomic_DNA"/>
</dbReference>
<dbReference type="GeneID" id="77846189"/>
<dbReference type="GO" id="GO:0043093">
    <property type="term" value="P:FtsZ-dependent cytokinesis"/>
    <property type="evidence" value="ECO:0007669"/>
    <property type="project" value="TreeGrafter"/>
</dbReference>
<evidence type="ECO:0000256" key="1">
    <source>
        <dbReference type="ARBA" id="ARBA00004496"/>
    </source>
</evidence>
<evidence type="ECO:0000313" key="15">
    <source>
        <dbReference type="Proteomes" id="UP000527860"/>
    </source>
</evidence>
<dbReference type="Proteomes" id="UP000031546">
    <property type="component" value="Unassembled WGS sequence"/>
</dbReference>
<dbReference type="STRING" id="45670.SN16_11615"/>
<dbReference type="InterPro" id="IPR053712">
    <property type="entry name" value="Bac_CellDiv_Activator"/>
</dbReference>
<evidence type="ECO:0000256" key="9">
    <source>
        <dbReference type="ARBA" id="ARBA00033158"/>
    </source>
</evidence>
<dbReference type="Gene3D" id="6.10.250.790">
    <property type="match status" value="1"/>
</dbReference>
<sequence>MAEYRNRIAVEINDQQYTLVGEDDPEHIRYVARLVDEKIKEIGMKSAGLDTTRKAVLTAVNVMDEYVKLVEKHEALLKEMDQQGN</sequence>